<evidence type="ECO:0000313" key="1">
    <source>
        <dbReference type="EMBL" id="KAF2823564.1"/>
    </source>
</evidence>
<dbReference type="EMBL" id="MU006232">
    <property type="protein sequence ID" value="KAF2823564.1"/>
    <property type="molecule type" value="Genomic_DNA"/>
</dbReference>
<protein>
    <submittedName>
        <fullName evidence="1">Uncharacterized protein</fullName>
    </submittedName>
</protein>
<evidence type="ECO:0000313" key="2">
    <source>
        <dbReference type="Proteomes" id="UP000799424"/>
    </source>
</evidence>
<feature type="non-terminal residue" evidence="1">
    <location>
        <position position="311"/>
    </location>
</feature>
<proteinExistence type="predicted"/>
<sequence>MRNFQDYVKIQKDDDKPLYQWAKFTGYPALNTVVSALDDATSKFKRTKLPHSYVAASVAQATSSSTSVSKAAAYALAAMNMKTGKYMDDMETSTLSDEGKRSANALITEELQKLMEHSTRAAERVWVATDLLRTLEAKHGNYTDWAWSAAGTVMTAGVAAIVGILAAHLYGPAGFDLVPAGGPNGHMYKQVVDLVQRTQAVTNLTGELYTIKLQDIDERFNDLSALSESHGLRIDNIVDGLGPTNAEGVYYVSMPKRTDGESCKDVEGRLQKVSGDAHRQMQRLRDEMQLMRKNMNRMDIRLSSGLEKVRK</sequence>
<gene>
    <name evidence="1" type="ORF">CC86DRAFT_328976</name>
</gene>
<dbReference type="OrthoDB" id="3799619at2759"/>
<dbReference type="AlphaFoldDB" id="A0A6A6ZT00"/>
<name>A0A6A6ZT00_9PLEO</name>
<keyword evidence="2" id="KW-1185">Reference proteome</keyword>
<dbReference type="Proteomes" id="UP000799424">
    <property type="component" value="Unassembled WGS sequence"/>
</dbReference>
<organism evidence="1 2">
    <name type="scientific">Ophiobolus disseminans</name>
    <dbReference type="NCBI Taxonomy" id="1469910"/>
    <lineage>
        <taxon>Eukaryota</taxon>
        <taxon>Fungi</taxon>
        <taxon>Dikarya</taxon>
        <taxon>Ascomycota</taxon>
        <taxon>Pezizomycotina</taxon>
        <taxon>Dothideomycetes</taxon>
        <taxon>Pleosporomycetidae</taxon>
        <taxon>Pleosporales</taxon>
        <taxon>Pleosporineae</taxon>
        <taxon>Phaeosphaeriaceae</taxon>
        <taxon>Ophiobolus</taxon>
    </lineage>
</organism>
<accession>A0A6A6ZT00</accession>
<reference evidence="1" key="1">
    <citation type="journal article" date="2020" name="Stud. Mycol.">
        <title>101 Dothideomycetes genomes: a test case for predicting lifestyles and emergence of pathogens.</title>
        <authorList>
            <person name="Haridas S."/>
            <person name="Albert R."/>
            <person name="Binder M."/>
            <person name="Bloem J."/>
            <person name="Labutti K."/>
            <person name="Salamov A."/>
            <person name="Andreopoulos B."/>
            <person name="Baker S."/>
            <person name="Barry K."/>
            <person name="Bills G."/>
            <person name="Bluhm B."/>
            <person name="Cannon C."/>
            <person name="Castanera R."/>
            <person name="Culley D."/>
            <person name="Daum C."/>
            <person name="Ezra D."/>
            <person name="Gonzalez J."/>
            <person name="Henrissat B."/>
            <person name="Kuo A."/>
            <person name="Liang C."/>
            <person name="Lipzen A."/>
            <person name="Lutzoni F."/>
            <person name="Magnuson J."/>
            <person name="Mondo S."/>
            <person name="Nolan M."/>
            <person name="Ohm R."/>
            <person name="Pangilinan J."/>
            <person name="Park H.-J."/>
            <person name="Ramirez L."/>
            <person name="Alfaro M."/>
            <person name="Sun H."/>
            <person name="Tritt A."/>
            <person name="Yoshinaga Y."/>
            <person name="Zwiers L.-H."/>
            <person name="Turgeon B."/>
            <person name="Goodwin S."/>
            <person name="Spatafora J."/>
            <person name="Crous P."/>
            <person name="Grigoriev I."/>
        </authorList>
    </citation>
    <scope>NUCLEOTIDE SEQUENCE</scope>
    <source>
        <strain evidence="1">CBS 113818</strain>
    </source>
</reference>